<dbReference type="AlphaFoldDB" id="A0A2N0QWN4"/>
<dbReference type="EMBL" id="LLXH01002586">
    <property type="protein sequence ID" value="PKC55468.1"/>
    <property type="molecule type" value="Genomic_DNA"/>
</dbReference>
<evidence type="ECO:0008006" key="3">
    <source>
        <dbReference type="Google" id="ProtNLM"/>
    </source>
</evidence>
<reference evidence="1 2" key="2">
    <citation type="submission" date="2017-10" db="EMBL/GenBank/DDBJ databases">
        <title>Genome analyses suggest a sexual origin of heterokaryosis in a supposedly ancient asexual fungus.</title>
        <authorList>
            <person name="Corradi N."/>
            <person name="Sedzielewska K."/>
            <person name="Noel J."/>
            <person name="Charron P."/>
            <person name="Farinelli L."/>
            <person name="Marton T."/>
            <person name="Kruger M."/>
            <person name="Pelin A."/>
            <person name="Brachmann A."/>
            <person name="Corradi N."/>
        </authorList>
    </citation>
    <scope>NUCLEOTIDE SEQUENCE [LARGE SCALE GENOMIC DNA]</scope>
    <source>
        <strain evidence="1 2">A1</strain>
    </source>
</reference>
<name>A0A2N0QWN4_9GLOM</name>
<reference evidence="1 2" key="1">
    <citation type="submission" date="2017-10" db="EMBL/GenBank/DDBJ databases">
        <title>Extensive intraspecific genome diversity in a model arbuscular mycorrhizal fungus.</title>
        <authorList>
            <person name="Chen E.C.H."/>
            <person name="Morin E."/>
            <person name="Baudet D."/>
            <person name="Noel J."/>
            <person name="Ndikumana S."/>
            <person name="Charron P."/>
            <person name="St-Onge C."/>
            <person name="Giorgi J."/>
            <person name="Grigoriev I.V."/>
            <person name="Roux C."/>
            <person name="Martin F.M."/>
            <person name="Corradi N."/>
        </authorList>
    </citation>
    <scope>NUCLEOTIDE SEQUENCE [LARGE SCALE GENOMIC DNA]</scope>
    <source>
        <strain evidence="1 2">A1</strain>
    </source>
</reference>
<dbReference type="VEuPathDB" id="FungiDB:RhiirA1_475562"/>
<comment type="caution">
    <text evidence="1">The sequence shown here is derived from an EMBL/GenBank/DDBJ whole genome shotgun (WGS) entry which is preliminary data.</text>
</comment>
<dbReference type="Proteomes" id="UP000232688">
    <property type="component" value="Unassembled WGS sequence"/>
</dbReference>
<gene>
    <name evidence="1" type="ORF">RhiirA1_475562</name>
</gene>
<evidence type="ECO:0000313" key="2">
    <source>
        <dbReference type="Proteomes" id="UP000232688"/>
    </source>
</evidence>
<protein>
    <recommendedName>
        <fullName evidence="3">TLDc domain-containing protein</fullName>
    </recommendedName>
</protein>
<proteinExistence type="predicted"/>
<organism evidence="1 2">
    <name type="scientific">Rhizophagus irregularis</name>
    <dbReference type="NCBI Taxonomy" id="588596"/>
    <lineage>
        <taxon>Eukaryota</taxon>
        <taxon>Fungi</taxon>
        <taxon>Fungi incertae sedis</taxon>
        <taxon>Mucoromycota</taxon>
        <taxon>Glomeromycotina</taxon>
        <taxon>Glomeromycetes</taxon>
        <taxon>Glomerales</taxon>
        <taxon>Glomeraceae</taxon>
        <taxon>Rhizophagus</taxon>
    </lineage>
</organism>
<accession>A0A2N0QWN4</accession>
<evidence type="ECO:0000313" key="1">
    <source>
        <dbReference type="EMBL" id="PKC55468.1"/>
    </source>
</evidence>
<sequence length="73" mass="8789">MQEIIGGYNPLKWESSETWQGPYFGHDFIIRASKESSNYDEFHCKNIYCEKRLRDTTVTFLAEDYKVYQIIRK</sequence>